<dbReference type="Pfam" id="PF00740">
    <property type="entry name" value="VP1_2"/>
    <property type="match status" value="1"/>
</dbReference>
<reference evidence="9" key="1">
    <citation type="submission" date="2020-01" db="EMBL/GenBank/DDBJ databases">
        <title>Viral genomes from wild and zoo birds in China.</title>
        <authorList>
            <person name="Dai Z."/>
            <person name="Shan L.T."/>
            <person name="Yang X.S."/>
        </authorList>
    </citation>
    <scope>NUCLEOTIDE SEQUENCE</scope>
    <source>
        <strain evidence="9">Zftwig05par3</strain>
    </source>
</reference>
<dbReference type="GO" id="GO:0005198">
    <property type="term" value="F:structural molecule activity"/>
    <property type="evidence" value="ECO:0007669"/>
    <property type="project" value="InterPro"/>
</dbReference>
<feature type="region of interest" description="Disordered" evidence="6">
    <location>
        <begin position="141"/>
        <end position="214"/>
    </location>
</feature>
<evidence type="ECO:0000256" key="1">
    <source>
        <dbReference type="ARBA" id="ARBA00004328"/>
    </source>
</evidence>
<sequence length="727" mass="81304">MMAAEGVVPDWLERFVKKNIFRPIGKAFEGAKHRGAVLPGYKYLGPFNSLDKGEPVNEADAAALEHDKAYDKELEEGKNPYLTFNKADEKFMEDLKDDRSFGGNLAKALFQAKKRVLEPIGRVDLAGGDKISDYFPVKKKARVEESGQQQGGAEGPKEDPGEGTSQQDGGGSAPQGGGESGGQQVPGTPTVMATGAGAPMGDDNQGADGVGESSGNWHCDSKWMDDHVLTSTTRTWVLPAYNNYVYKAITSTNNDRNQSYAGFSTPWGYFDFNRFHCHFSPRDWQRLVNNHTGFRPKALKVKVFNIQVKEVTVQDDTKTIANNLTSTVQIFADTGYMLPYVGDSATEGTLPPFPADIYQVPQYGYLTYHWQNAQNGVEFTDRSAFYCLEYFPSSMLRTGNNFEFTFQFEDVPFHASYAHSQFLDRIHNPMVDQYLWGFDQVTNKTAQWKKMTKDSCANRYRNWLPGPMIRDQRVNVYPGGTENYQTFTAWKAGAKTFLQDRANLLRPGLSGPGTDLTERSHIAVSNNLTFPKKPYGTSATAATIDDILITDESETLPTNPVQTKAWGDEASNTQGGTTEPTTRNIQHMAVQPGMVWQNRDVYLQGPIWAKIPDTESHFHPAPHMGGFGLKKPPPQIFIKQTPVPADPTVELPSDKWSAFINQYATGQISVEILWELQKEHSKRWNPEIQFTSNFGNQFSQNLPFAPNNDGNYQEPRLIGTRWLSKHL</sequence>
<feature type="compositionally biased region" description="Gly residues" evidence="6">
    <location>
        <begin position="168"/>
        <end position="181"/>
    </location>
</feature>
<protein>
    <submittedName>
        <fullName evidence="9">Capsid protein</fullName>
    </submittedName>
</protein>
<dbReference type="GO" id="GO:0039615">
    <property type="term" value="C:T=1 icosahedral viral capsid"/>
    <property type="evidence" value="ECO:0007669"/>
    <property type="project" value="UniProtKB-KW"/>
</dbReference>
<evidence type="ECO:0000259" key="7">
    <source>
        <dbReference type="Pfam" id="PF00740"/>
    </source>
</evidence>
<feature type="domain" description="Coat protein VP1/VP2 Parvovirus" evidence="7">
    <location>
        <begin position="203"/>
        <end position="693"/>
    </location>
</feature>
<dbReference type="InterPro" id="IPR036952">
    <property type="entry name" value="VP1/VP2"/>
</dbReference>
<dbReference type="EMBL" id="MT138328">
    <property type="protein sequence ID" value="QKN88781.1"/>
    <property type="molecule type" value="Genomic_DNA"/>
</dbReference>
<dbReference type="Pfam" id="PF08398">
    <property type="entry name" value="Phospholip_A2_4"/>
    <property type="match status" value="1"/>
</dbReference>
<evidence type="ECO:0000256" key="6">
    <source>
        <dbReference type="SAM" id="MobiDB-lite"/>
    </source>
</evidence>
<accession>A0A6M9Z754</accession>
<keyword evidence="5" id="KW-0946">Virion</keyword>
<name>A0A6M9Z754_9VIRU</name>
<dbReference type="Gene3D" id="2.170.30.10">
    <property type="entry name" value="Parvovirus coat protein VP1/VP2"/>
    <property type="match status" value="1"/>
</dbReference>
<organism evidence="9">
    <name type="scientific">Dependoparvovirus sp</name>
    <dbReference type="NCBI Taxonomy" id="2052559"/>
    <lineage>
        <taxon>Viruses</taxon>
        <taxon>Monodnaviria</taxon>
        <taxon>Shotokuvirae</taxon>
        <taxon>Cossaviricota</taxon>
        <taxon>Quintoviricetes</taxon>
        <taxon>Piccovirales</taxon>
        <taxon>Parvoviridae</taxon>
        <taxon>Parvovirinae</taxon>
        <taxon>Dependoparvovirus</taxon>
    </lineage>
</organism>
<comment type="similarity">
    <text evidence="2">Belongs to the parvoviridae capsid protein family.</text>
</comment>
<dbReference type="InterPro" id="IPR001403">
    <property type="entry name" value="Parvovirus_coat"/>
</dbReference>
<evidence type="ECO:0000256" key="5">
    <source>
        <dbReference type="ARBA" id="ARBA00022844"/>
    </source>
</evidence>
<keyword evidence="4" id="KW-0167">Capsid protein</keyword>
<evidence type="ECO:0000256" key="3">
    <source>
        <dbReference type="ARBA" id="ARBA00022431"/>
    </source>
</evidence>
<proteinExistence type="inferred from homology"/>
<feature type="compositionally biased region" description="Polar residues" evidence="6">
    <location>
        <begin position="570"/>
        <end position="580"/>
    </location>
</feature>
<feature type="region of interest" description="Disordered" evidence="6">
    <location>
        <begin position="558"/>
        <end position="580"/>
    </location>
</feature>
<keyword evidence="3" id="KW-1140">T=1 icosahedral capsid protein</keyword>
<dbReference type="InterPro" id="IPR016184">
    <property type="entry name" value="Capsid/spike_ssDNA_virus"/>
</dbReference>
<evidence type="ECO:0000256" key="2">
    <source>
        <dbReference type="ARBA" id="ARBA00005398"/>
    </source>
</evidence>
<evidence type="ECO:0000259" key="8">
    <source>
        <dbReference type="Pfam" id="PF08398"/>
    </source>
</evidence>
<feature type="domain" description="Phospholipase A2-like" evidence="8">
    <location>
        <begin position="34"/>
        <end position="113"/>
    </location>
</feature>
<dbReference type="SUPFAM" id="SSF88645">
    <property type="entry name" value="ssDNA viruses"/>
    <property type="match status" value="1"/>
</dbReference>
<evidence type="ECO:0000313" key="9">
    <source>
        <dbReference type="EMBL" id="QKN88781.1"/>
    </source>
</evidence>
<dbReference type="InterPro" id="IPR013607">
    <property type="entry name" value="Phospholipase_A2-like"/>
</dbReference>
<comment type="subcellular location">
    <subcellularLocation>
        <location evidence="1">Virion</location>
    </subcellularLocation>
</comment>
<evidence type="ECO:0000256" key="4">
    <source>
        <dbReference type="ARBA" id="ARBA00022561"/>
    </source>
</evidence>